<dbReference type="Pfam" id="PF06073">
    <property type="entry name" value="DUF934"/>
    <property type="match status" value="1"/>
</dbReference>
<evidence type="ECO:0000313" key="1">
    <source>
        <dbReference type="EMBL" id="MEA1081956.1"/>
    </source>
</evidence>
<dbReference type="EMBL" id="JAYDCJ010000003">
    <property type="protein sequence ID" value="MEA1081956.1"/>
    <property type="molecule type" value="Genomic_DNA"/>
</dbReference>
<name>A0ABU5P1L4_9GAMM</name>
<protein>
    <submittedName>
        <fullName evidence="1">DUF934 domain-containing protein</fullName>
    </submittedName>
</protein>
<sequence>MPEVISHDGSIRQDDWLVVARPAEGESLDIPAQQNALIPADLWVAGYEHFAGRADIGVWFDSHDEPEILADKVNELPVIAVNFPKFSDGRGYSIARLLRERFGYSNELRAIGDVLLDQLQFMKRCGFDSYALRPDKDINKAARCLNFFSQGYQAATDTDQPLFRRRAS</sequence>
<organism evidence="1 2">
    <name type="scientific">Marinobacter qingdaonensis</name>
    <dbReference type="NCBI Taxonomy" id="3108486"/>
    <lineage>
        <taxon>Bacteria</taxon>
        <taxon>Pseudomonadati</taxon>
        <taxon>Pseudomonadota</taxon>
        <taxon>Gammaproteobacteria</taxon>
        <taxon>Pseudomonadales</taxon>
        <taxon>Marinobacteraceae</taxon>
        <taxon>Marinobacter</taxon>
    </lineage>
</organism>
<dbReference type="InterPro" id="IPR008318">
    <property type="entry name" value="UCP030820"/>
</dbReference>
<accession>A0ABU5P1L4</accession>
<gene>
    <name evidence="1" type="ORF">U5822_14870</name>
</gene>
<dbReference type="RefSeq" id="WP_322856391.1">
    <property type="nucleotide sequence ID" value="NZ_JAYDCJ010000003.1"/>
</dbReference>
<comment type="caution">
    <text evidence="1">The sequence shown here is derived from an EMBL/GenBank/DDBJ whole genome shotgun (WGS) entry which is preliminary data.</text>
</comment>
<reference evidence="1 2" key="1">
    <citation type="submission" date="2023-12" db="EMBL/GenBank/DDBJ databases">
        <title>Marinobacter qingdaonensis sp. nov., isolated from the intertidal sediment of Qingdao, PR China.</title>
        <authorList>
            <person name="Li Y."/>
        </authorList>
    </citation>
    <scope>NUCLEOTIDE SEQUENCE [LARGE SCALE GENOMIC DNA]</scope>
    <source>
        <strain evidence="1 2">ASW11-75</strain>
    </source>
</reference>
<keyword evidence="2" id="KW-1185">Reference proteome</keyword>
<proteinExistence type="predicted"/>
<dbReference type="Proteomes" id="UP001305746">
    <property type="component" value="Unassembled WGS sequence"/>
</dbReference>
<evidence type="ECO:0000313" key="2">
    <source>
        <dbReference type="Proteomes" id="UP001305746"/>
    </source>
</evidence>
<dbReference type="PIRSF" id="PIRSF030820">
    <property type="entry name" value="UCP030820"/>
    <property type="match status" value="1"/>
</dbReference>